<dbReference type="GO" id="GO:0051740">
    <property type="term" value="F:ethylene binding"/>
    <property type="evidence" value="ECO:0007669"/>
    <property type="project" value="InterPro"/>
</dbReference>
<evidence type="ECO:0000256" key="23">
    <source>
        <dbReference type="SAM" id="Phobius"/>
    </source>
</evidence>
<feature type="binding site" evidence="19">
    <location>
        <position position="97"/>
    </location>
    <ligand>
        <name>Cu cation</name>
        <dbReference type="ChEBI" id="CHEBI:23378"/>
    </ligand>
</feature>
<keyword evidence="18" id="KW-0675">Receptor</keyword>
<dbReference type="Gene3D" id="3.30.450.40">
    <property type="match status" value="1"/>
</dbReference>
<evidence type="ECO:0000256" key="12">
    <source>
        <dbReference type="ARBA" id="ARBA00022824"/>
    </source>
</evidence>
<keyword evidence="11" id="KW-0418">Kinase</keyword>
<dbReference type="GO" id="GO:0038199">
    <property type="term" value="F:ethylene receptor activity"/>
    <property type="evidence" value="ECO:0007669"/>
    <property type="project" value="InterPro"/>
</dbReference>
<gene>
    <name evidence="26" type="ORF">Ahy_B09g097234</name>
</gene>
<keyword evidence="7 23" id="KW-0812">Transmembrane</keyword>
<dbReference type="InterPro" id="IPR003661">
    <property type="entry name" value="HisK_dim/P_dom"/>
</dbReference>
<keyword evidence="14 23" id="KW-1133">Transmembrane helix</keyword>
<evidence type="ECO:0000256" key="15">
    <source>
        <dbReference type="ARBA" id="ARBA00023008"/>
    </source>
</evidence>
<dbReference type="PROSITE" id="PS50110">
    <property type="entry name" value="RESPONSE_REGULATORY"/>
    <property type="match status" value="1"/>
</dbReference>
<evidence type="ECO:0000256" key="5">
    <source>
        <dbReference type="ARBA" id="ARBA00022553"/>
    </source>
</evidence>
<comment type="caution">
    <text evidence="22">Lacks conserved residue(s) required for the propagation of feature annotation.</text>
</comment>
<evidence type="ECO:0000256" key="19">
    <source>
        <dbReference type="PIRSR" id="PIRSR026389-2"/>
    </source>
</evidence>
<evidence type="ECO:0000256" key="14">
    <source>
        <dbReference type="ARBA" id="ARBA00022989"/>
    </source>
</evidence>
<organism evidence="26 27">
    <name type="scientific">Arachis hypogaea</name>
    <name type="common">Peanut</name>
    <dbReference type="NCBI Taxonomy" id="3818"/>
    <lineage>
        <taxon>Eukaryota</taxon>
        <taxon>Viridiplantae</taxon>
        <taxon>Streptophyta</taxon>
        <taxon>Embryophyta</taxon>
        <taxon>Tracheophyta</taxon>
        <taxon>Spermatophyta</taxon>
        <taxon>Magnoliopsida</taxon>
        <taxon>eudicotyledons</taxon>
        <taxon>Gunneridae</taxon>
        <taxon>Pentapetalae</taxon>
        <taxon>rosids</taxon>
        <taxon>fabids</taxon>
        <taxon>Fabales</taxon>
        <taxon>Fabaceae</taxon>
        <taxon>Papilionoideae</taxon>
        <taxon>50 kb inversion clade</taxon>
        <taxon>dalbergioids sensu lato</taxon>
        <taxon>Dalbergieae</taxon>
        <taxon>Pterocarpus clade</taxon>
        <taxon>Arachis</taxon>
    </lineage>
</organism>
<evidence type="ECO:0000256" key="4">
    <source>
        <dbReference type="ARBA" id="ARBA00011748"/>
    </source>
</evidence>
<evidence type="ECO:0000256" key="21">
    <source>
        <dbReference type="PIRSR" id="PIRSR026389-4"/>
    </source>
</evidence>
<evidence type="ECO:0000313" key="26">
    <source>
        <dbReference type="EMBL" id="RYQ91337.1"/>
    </source>
</evidence>
<dbReference type="Pfam" id="PF01590">
    <property type="entry name" value="GAF"/>
    <property type="match status" value="1"/>
</dbReference>
<keyword evidence="27" id="KW-1185">Reference proteome</keyword>
<keyword evidence="6" id="KW-0808">Transferase</keyword>
<feature type="domain" description="Response regulatory" evidence="25">
    <location>
        <begin position="593"/>
        <end position="709"/>
    </location>
</feature>
<dbReference type="GO" id="GO:0005524">
    <property type="term" value="F:ATP binding"/>
    <property type="evidence" value="ECO:0007669"/>
    <property type="project" value="UniProtKB-KW"/>
</dbReference>
<dbReference type="AlphaFoldDB" id="A0A444XNP2"/>
<reference evidence="26 27" key="1">
    <citation type="submission" date="2019-01" db="EMBL/GenBank/DDBJ databases">
        <title>Sequencing of cultivated peanut Arachis hypogaea provides insights into genome evolution and oil improvement.</title>
        <authorList>
            <person name="Chen X."/>
        </authorList>
    </citation>
    <scope>NUCLEOTIDE SEQUENCE [LARGE SCALE GENOMIC DNA]</scope>
    <source>
        <strain evidence="27">cv. Fuhuasheng</strain>
        <tissue evidence="26">Leaves</tissue>
    </source>
</reference>
<feature type="transmembrane region" description="Helical" evidence="23">
    <location>
        <begin position="79"/>
        <end position="99"/>
    </location>
</feature>
<keyword evidence="8 19" id="KW-0479">Metal-binding</keyword>
<name>A0A444XNP2_ARAHY</name>
<dbReference type="SMART" id="SM00448">
    <property type="entry name" value="REC"/>
    <property type="match status" value="1"/>
</dbReference>
<evidence type="ECO:0000256" key="18">
    <source>
        <dbReference type="ARBA" id="ARBA00023170"/>
    </source>
</evidence>
<sequence>METRVGRSIVLLFLLVVLGCVSGNDSGEYDNCNCDDEEGILSIQNILVGQKVSDFLISIAYFSIPIELLYFVSRSNVPFKLLFLQFIAFIVLCGLTHLLNTYSYHGPPSFQLVVCLTVAKFLTALVSCATALTLPPLIPLLLKVKIRELFLRQNVLELDQEVGMMKKQKETSLHVRMLTREIRKSLDKHTILYTTLVELSKALDLDNCAVWMPDEERREMHLTHELKASPSRDFRNYVPRNDSDVLDIKMNRGVRILRPESALGIASNGGHGGTGGAVAAVRMPMLRVSNFKGGTPEKVETCYALLVLVLPKSNLRVWTNQELEIVEVVADQVAVALSHAFILEESQRMRQKLAEQNRVLQQARKDAMMASQARKAFQKVMSHGMRRPMHSTLGLLSLLQDENMRPEQKIIAACIAKCLCVYKGFGLEIDVQKSLPDLVVGDDERALQVILHMIGDLLNTYDQGNLKFRVFLESYGGDKDDKINEAWNMRNQNDYVHIKFDFQVISSSQSEELVPTINYASRGYHNNEQTEGMCFSLYRKLVEMMQGYIWISPNPQCLPQGMTLLLKFRKAPPLGKSIVAPRDYLNSQFKGLKVVLADDDCVNRIVTKKLLEKLGCQVTAVSSGFECLSAISASNNSFRIILLELHMHDMDGSDVAGRIRNFHKWPLIVALLSSAEEHEKQRCIQVGINGFVHKPVQLHEMADELGRVLQRAGA</sequence>
<comment type="similarity">
    <text evidence="3">Belongs to the ethylene receptor family.</text>
</comment>
<dbReference type="Pfam" id="PF00072">
    <property type="entry name" value="Response_reg"/>
    <property type="match status" value="1"/>
</dbReference>
<dbReference type="InterPro" id="IPR011006">
    <property type="entry name" value="CheY-like_superfamily"/>
</dbReference>
<evidence type="ECO:0000256" key="22">
    <source>
        <dbReference type="PROSITE-ProRule" id="PRU00169"/>
    </source>
</evidence>
<keyword evidence="5" id="KW-0597">Phosphoprotein</keyword>
<dbReference type="InterPro" id="IPR029016">
    <property type="entry name" value="GAF-like_dom_sf"/>
</dbReference>
<comment type="caution">
    <text evidence="26">The sequence shown here is derived from an EMBL/GenBank/DDBJ whole genome shotgun (WGS) entry which is preliminary data.</text>
</comment>
<dbReference type="Pfam" id="PF25487">
    <property type="entry name" value="ETR1_N"/>
    <property type="match status" value="1"/>
</dbReference>
<protein>
    <recommendedName>
        <fullName evidence="25">Response regulatory domain-containing protein</fullName>
    </recommendedName>
</protein>
<dbReference type="GO" id="GO:0010105">
    <property type="term" value="P:negative regulation of ethylene-activated signaling pathway"/>
    <property type="evidence" value="ECO:0007669"/>
    <property type="project" value="UniProtKB-ARBA"/>
</dbReference>
<feature type="signal peptide" evidence="24">
    <location>
        <begin position="1"/>
        <end position="23"/>
    </location>
</feature>
<dbReference type="InterPro" id="IPR058544">
    <property type="entry name" value="ETR1_N"/>
</dbReference>
<evidence type="ECO:0000256" key="9">
    <source>
        <dbReference type="ARBA" id="ARBA00022741"/>
    </source>
</evidence>
<dbReference type="PIRSF" id="PIRSF026389">
    <property type="entry name" value="Ethyln_sen_HK"/>
    <property type="match status" value="1"/>
</dbReference>
<comment type="subunit">
    <text evidence="4">Homodimer; disulfide-linked.</text>
</comment>
<keyword evidence="13" id="KW-0067">ATP-binding</keyword>
<comment type="subcellular location">
    <subcellularLocation>
        <location evidence="2">Endoplasmic reticulum membrane</location>
        <topology evidence="2">Multi-pass membrane protein</topology>
    </subcellularLocation>
</comment>
<evidence type="ECO:0000256" key="11">
    <source>
        <dbReference type="ARBA" id="ARBA00022777"/>
    </source>
</evidence>
<feature type="cross-link" description="Glycyl lysine isopeptide (Lys-Gly) (interchain with G-Cter in ubiquitin)" evidence="21">
    <location>
        <position position="694"/>
    </location>
</feature>
<dbReference type="GO" id="GO:0046872">
    <property type="term" value="F:metal ion binding"/>
    <property type="evidence" value="ECO:0007669"/>
    <property type="project" value="UniProtKB-KW"/>
</dbReference>
<dbReference type="Proteomes" id="UP000289738">
    <property type="component" value="Chromosome B09"/>
</dbReference>
<evidence type="ECO:0000256" key="3">
    <source>
        <dbReference type="ARBA" id="ARBA00009842"/>
    </source>
</evidence>
<evidence type="ECO:0000256" key="1">
    <source>
        <dbReference type="ARBA" id="ARBA00003286"/>
    </source>
</evidence>
<dbReference type="PROSITE" id="PS51257">
    <property type="entry name" value="PROKAR_LIPOPROTEIN"/>
    <property type="match status" value="1"/>
</dbReference>
<dbReference type="GO" id="GO:0000155">
    <property type="term" value="F:phosphorelay sensor kinase activity"/>
    <property type="evidence" value="ECO:0007669"/>
    <property type="project" value="InterPro"/>
</dbReference>
<proteinExistence type="inferred from homology"/>
<dbReference type="SUPFAM" id="SSF55781">
    <property type="entry name" value="GAF domain-like"/>
    <property type="match status" value="1"/>
</dbReference>
<evidence type="ECO:0000256" key="16">
    <source>
        <dbReference type="ARBA" id="ARBA00023012"/>
    </source>
</evidence>
<dbReference type="GO" id="GO:0005789">
    <property type="term" value="C:endoplasmic reticulum membrane"/>
    <property type="evidence" value="ECO:0007669"/>
    <property type="project" value="UniProtKB-SubCell"/>
</dbReference>
<evidence type="ECO:0000256" key="17">
    <source>
        <dbReference type="ARBA" id="ARBA00023136"/>
    </source>
</evidence>
<dbReference type="PANTHER" id="PTHR24423">
    <property type="entry name" value="TWO-COMPONENT SENSOR HISTIDINE KINASE"/>
    <property type="match status" value="1"/>
</dbReference>
<evidence type="ECO:0000256" key="8">
    <source>
        <dbReference type="ARBA" id="ARBA00022723"/>
    </source>
</evidence>
<evidence type="ECO:0000256" key="6">
    <source>
        <dbReference type="ARBA" id="ARBA00022679"/>
    </source>
</evidence>
<keyword evidence="9" id="KW-0547">Nucleotide-binding</keyword>
<feature type="binding site" evidence="19">
    <location>
        <position position="93"/>
    </location>
    <ligand>
        <name>Cu cation</name>
        <dbReference type="ChEBI" id="CHEBI:23378"/>
    </ligand>
</feature>
<dbReference type="PANTHER" id="PTHR24423:SF636">
    <property type="entry name" value="ETHYLENE RECEPTOR"/>
    <property type="match status" value="1"/>
</dbReference>
<feature type="transmembrane region" description="Helical" evidence="23">
    <location>
        <begin position="119"/>
        <end position="142"/>
    </location>
</feature>
<feature type="chain" id="PRO_5019407672" description="Response regulatory domain-containing protein" evidence="24">
    <location>
        <begin position="24"/>
        <end position="714"/>
    </location>
</feature>
<dbReference type="EMBL" id="SDMP01000019">
    <property type="protein sequence ID" value="RYQ91337.1"/>
    <property type="molecule type" value="Genomic_DNA"/>
</dbReference>
<dbReference type="InterPro" id="IPR014525">
    <property type="entry name" value="ETR"/>
</dbReference>
<dbReference type="SMART" id="SM00065">
    <property type="entry name" value="GAF"/>
    <property type="match status" value="1"/>
</dbReference>
<dbReference type="CDD" id="cd00082">
    <property type="entry name" value="HisKA"/>
    <property type="match status" value="1"/>
</dbReference>
<comment type="function">
    <text evidence="1">May act early in the ethylene signal transduction pathway, possibly as an ethylene receptor, or as a regulator of the pathway.</text>
</comment>
<dbReference type="SUPFAM" id="SSF52172">
    <property type="entry name" value="CheY-like"/>
    <property type="match status" value="1"/>
</dbReference>
<keyword evidence="12" id="KW-0256">Endoplasmic reticulum</keyword>
<evidence type="ECO:0000256" key="20">
    <source>
        <dbReference type="PIRSR" id="PIRSR026389-3"/>
    </source>
</evidence>
<feature type="transmembrane region" description="Helical" evidence="23">
    <location>
        <begin position="55"/>
        <end position="72"/>
    </location>
</feature>
<feature type="disulfide bond" description="Interchain" evidence="20">
    <location>
        <position position="32"/>
    </location>
</feature>
<dbReference type="InterPro" id="IPR001789">
    <property type="entry name" value="Sig_transdc_resp-reg_receiver"/>
</dbReference>
<dbReference type="Gene3D" id="1.10.287.130">
    <property type="match status" value="1"/>
</dbReference>
<evidence type="ECO:0000256" key="13">
    <source>
        <dbReference type="ARBA" id="ARBA00022840"/>
    </source>
</evidence>
<accession>A0A444XNP2</accession>
<feature type="disulfide bond" description="Interchain" evidence="20">
    <location>
        <position position="34"/>
    </location>
</feature>
<keyword evidence="15 19" id="KW-0186">Copper</keyword>
<keyword evidence="17 23" id="KW-0472">Membrane</keyword>
<keyword evidence="16" id="KW-0902">Two-component regulatory system</keyword>
<evidence type="ECO:0000313" key="27">
    <source>
        <dbReference type="Proteomes" id="UP000289738"/>
    </source>
</evidence>
<evidence type="ECO:0000256" key="10">
    <source>
        <dbReference type="ARBA" id="ARBA00022745"/>
    </source>
</evidence>
<evidence type="ECO:0000259" key="25">
    <source>
        <dbReference type="PROSITE" id="PS50110"/>
    </source>
</evidence>
<comment type="cofactor">
    <cofactor evidence="19">
        <name>Cu cation</name>
        <dbReference type="ChEBI" id="CHEBI:23378"/>
    </cofactor>
    <text evidence="19">Binds 1 copper ion per dimer.</text>
</comment>
<dbReference type="CDD" id="cd16938">
    <property type="entry name" value="HATPase_ETR2_ERS2-EIN4-like"/>
    <property type="match status" value="1"/>
</dbReference>
<dbReference type="Gene3D" id="3.40.50.2300">
    <property type="match status" value="1"/>
</dbReference>
<dbReference type="InterPro" id="IPR003018">
    <property type="entry name" value="GAF"/>
</dbReference>
<keyword evidence="24" id="KW-0732">Signal</keyword>
<keyword evidence="10" id="KW-0936">Ethylene signaling pathway</keyword>
<keyword evidence="20" id="KW-1015">Disulfide bond</keyword>
<evidence type="ECO:0000256" key="7">
    <source>
        <dbReference type="ARBA" id="ARBA00022692"/>
    </source>
</evidence>
<evidence type="ECO:0000256" key="2">
    <source>
        <dbReference type="ARBA" id="ARBA00004477"/>
    </source>
</evidence>
<evidence type="ECO:0000256" key="24">
    <source>
        <dbReference type="SAM" id="SignalP"/>
    </source>
</evidence>